<dbReference type="EMBL" id="JAINUG010000131">
    <property type="protein sequence ID" value="KAJ8393967.1"/>
    <property type="molecule type" value="Genomic_DNA"/>
</dbReference>
<feature type="region of interest" description="Disordered" evidence="1">
    <location>
        <begin position="164"/>
        <end position="221"/>
    </location>
</feature>
<dbReference type="Proteomes" id="UP001221898">
    <property type="component" value="Unassembled WGS sequence"/>
</dbReference>
<organism evidence="2 3">
    <name type="scientific">Aldrovandia affinis</name>
    <dbReference type="NCBI Taxonomy" id="143900"/>
    <lineage>
        <taxon>Eukaryota</taxon>
        <taxon>Metazoa</taxon>
        <taxon>Chordata</taxon>
        <taxon>Craniata</taxon>
        <taxon>Vertebrata</taxon>
        <taxon>Euteleostomi</taxon>
        <taxon>Actinopterygii</taxon>
        <taxon>Neopterygii</taxon>
        <taxon>Teleostei</taxon>
        <taxon>Notacanthiformes</taxon>
        <taxon>Halosauridae</taxon>
        <taxon>Aldrovandia</taxon>
    </lineage>
</organism>
<evidence type="ECO:0000313" key="2">
    <source>
        <dbReference type="EMBL" id="KAJ8393967.1"/>
    </source>
</evidence>
<protein>
    <submittedName>
        <fullName evidence="2">Uncharacterized protein</fullName>
    </submittedName>
</protein>
<accession>A0AAD7S1C5</accession>
<reference evidence="2" key="1">
    <citation type="journal article" date="2023" name="Science">
        <title>Genome structures resolve the early diversification of teleost fishes.</title>
        <authorList>
            <person name="Parey E."/>
            <person name="Louis A."/>
            <person name="Montfort J."/>
            <person name="Bouchez O."/>
            <person name="Roques C."/>
            <person name="Iampietro C."/>
            <person name="Lluch J."/>
            <person name="Castinel A."/>
            <person name="Donnadieu C."/>
            <person name="Desvignes T."/>
            <person name="Floi Bucao C."/>
            <person name="Jouanno E."/>
            <person name="Wen M."/>
            <person name="Mejri S."/>
            <person name="Dirks R."/>
            <person name="Jansen H."/>
            <person name="Henkel C."/>
            <person name="Chen W.J."/>
            <person name="Zahm M."/>
            <person name="Cabau C."/>
            <person name="Klopp C."/>
            <person name="Thompson A.W."/>
            <person name="Robinson-Rechavi M."/>
            <person name="Braasch I."/>
            <person name="Lecointre G."/>
            <person name="Bobe J."/>
            <person name="Postlethwait J.H."/>
            <person name="Berthelot C."/>
            <person name="Roest Crollius H."/>
            <person name="Guiguen Y."/>
        </authorList>
    </citation>
    <scope>NUCLEOTIDE SEQUENCE</scope>
    <source>
        <strain evidence="2">NC1722</strain>
    </source>
</reference>
<evidence type="ECO:0000256" key="1">
    <source>
        <dbReference type="SAM" id="MobiDB-lite"/>
    </source>
</evidence>
<feature type="compositionally biased region" description="Basic and acidic residues" evidence="1">
    <location>
        <begin position="164"/>
        <end position="177"/>
    </location>
</feature>
<name>A0AAD7S1C5_9TELE</name>
<gene>
    <name evidence="2" type="ORF">AAFF_G00055000</name>
</gene>
<proteinExistence type="predicted"/>
<keyword evidence="3" id="KW-1185">Reference proteome</keyword>
<evidence type="ECO:0000313" key="3">
    <source>
        <dbReference type="Proteomes" id="UP001221898"/>
    </source>
</evidence>
<comment type="caution">
    <text evidence="2">The sequence shown here is derived from an EMBL/GenBank/DDBJ whole genome shotgun (WGS) entry which is preliminary data.</text>
</comment>
<feature type="compositionally biased region" description="Polar residues" evidence="1">
    <location>
        <begin position="197"/>
        <end position="209"/>
    </location>
</feature>
<sequence length="221" mass="25072">MEIPPQSPSPESLSISTTASKHCLVPRQRTSRTIYHLCKRIMKPVQMELLLLAKRDLSRWHKELQNFHHCIRNLGHHLQACLRKFCNLQEREDWEVDSNNDFNIFKVTYEKLRFNFLATQLLIGSCDLQQLYRAWGLCGACTCSDSGLMSLNCIPQSRQLQREINGEDTRSDSREGLLKAAVSSAKQRQRGGCSPETCANSRQSTNGPNTEGAASHVLKRG</sequence>
<dbReference type="AlphaFoldDB" id="A0AAD7S1C5"/>